<dbReference type="Pfam" id="PF01545">
    <property type="entry name" value="Cation_efflux"/>
    <property type="match status" value="1"/>
</dbReference>
<evidence type="ECO:0000256" key="8">
    <source>
        <dbReference type="SAM" id="MobiDB-lite"/>
    </source>
</evidence>
<dbReference type="InterPro" id="IPR058533">
    <property type="entry name" value="Cation_efflux_TM"/>
</dbReference>
<evidence type="ECO:0000313" key="11">
    <source>
        <dbReference type="EMBL" id="MBK1617528.1"/>
    </source>
</evidence>
<evidence type="ECO:0000259" key="10">
    <source>
        <dbReference type="Pfam" id="PF01545"/>
    </source>
</evidence>
<dbReference type="InterPro" id="IPR045316">
    <property type="entry name" value="Msc2-like"/>
</dbReference>
<feature type="transmembrane region" description="Helical" evidence="9">
    <location>
        <begin position="126"/>
        <end position="150"/>
    </location>
</feature>
<dbReference type="GO" id="GO:0005385">
    <property type="term" value="F:zinc ion transmembrane transporter activity"/>
    <property type="evidence" value="ECO:0007669"/>
    <property type="project" value="InterPro"/>
</dbReference>
<dbReference type="SUPFAM" id="SSF161111">
    <property type="entry name" value="Cation efflux protein transmembrane domain-like"/>
    <property type="match status" value="1"/>
</dbReference>
<keyword evidence="4" id="KW-0862">Zinc</keyword>
<evidence type="ECO:0000256" key="1">
    <source>
        <dbReference type="ARBA" id="ARBA00004141"/>
    </source>
</evidence>
<feature type="transmembrane region" description="Helical" evidence="9">
    <location>
        <begin position="199"/>
        <end position="225"/>
    </location>
</feature>
<dbReference type="AlphaFoldDB" id="A0A9X0W5U2"/>
<keyword evidence="6" id="KW-0406">Ion transport</keyword>
<feature type="transmembrane region" description="Helical" evidence="9">
    <location>
        <begin position="29"/>
        <end position="48"/>
    </location>
</feature>
<dbReference type="RefSeq" id="WP_200238896.1">
    <property type="nucleotide sequence ID" value="NZ_NRRY01000003.1"/>
</dbReference>
<dbReference type="NCBIfam" id="NF033827">
    <property type="entry name" value="CDF_efflux_DmeF"/>
    <property type="match status" value="1"/>
</dbReference>
<feature type="compositionally biased region" description="Basic and acidic residues" evidence="8">
    <location>
        <begin position="171"/>
        <end position="190"/>
    </location>
</feature>
<dbReference type="Gene3D" id="1.20.1510.10">
    <property type="entry name" value="Cation efflux protein transmembrane domain"/>
    <property type="match status" value="1"/>
</dbReference>
<evidence type="ECO:0000256" key="9">
    <source>
        <dbReference type="SAM" id="Phobius"/>
    </source>
</evidence>
<feature type="region of interest" description="Disordered" evidence="8">
    <location>
        <begin position="158"/>
        <end position="190"/>
    </location>
</feature>
<evidence type="ECO:0000256" key="5">
    <source>
        <dbReference type="ARBA" id="ARBA00022989"/>
    </source>
</evidence>
<keyword evidence="7 9" id="KW-0472">Membrane</keyword>
<feature type="transmembrane region" description="Helical" evidence="9">
    <location>
        <begin position="93"/>
        <end position="114"/>
    </location>
</feature>
<evidence type="ECO:0000256" key="4">
    <source>
        <dbReference type="ARBA" id="ARBA00022906"/>
    </source>
</evidence>
<feature type="transmembrane region" description="Helical" evidence="9">
    <location>
        <begin position="60"/>
        <end position="81"/>
    </location>
</feature>
<organism evidence="11 12">
    <name type="scientific">Lamprobacter modestohalophilus</name>
    <dbReference type="NCBI Taxonomy" id="1064514"/>
    <lineage>
        <taxon>Bacteria</taxon>
        <taxon>Pseudomonadati</taxon>
        <taxon>Pseudomonadota</taxon>
        <taxon>Gammaproteobacteria</taxon>
        <taxon>Chromatiales</taxon>
        <taxon>Chromatiaceae</taxon>
        <taxon>Lamprobacter</taxon>
    </lineage>
</organism>
<keyword evidence="12" id="KW-1185">Reference proteome</keyword>
<sequence>MPFHSVDAWQHQHDFSTSAELKAERRTRWVVYLTLVTMIVELTAGWLTGSMALLADGWHMGSHAAALGLSVFAYGLARRWAKRPSFTFGTGKIPTLAGYSSALLLGLGAVWMLVESISRLFQPIEIRYADAMLVACLGLLVNLASAWILAQGGGHDHGHGHHHGHGHGHGHGHDPDKDHHHAPPHSRGAEHKDHNLRAAYLHVLADAMTSLLAITALGAGMLFGWVFLDPVMGMVGAALIGSWSWSLARDSARSLLDAEDHSEIAARIRTTLESDPDLAIADLHLWRIGAASRACILSLVTHEPRPVEEYKQRLRSIPGLDHLTIEVQQCRDERCLNTENL</sequence>
<proteinExistence type="predicted"/>
<keyword evidence="4" id="KW-0864">Zinc transport</keyword>
<dbReference type="PANTHER" id="PTHR45755">
    <property type="match status" value="1"/>
</dbReference>
<feature type="domain" description="Cation efflux protein transmembrane" evidence="10">
    <location>
        <begin position="31"/>
        <end position="256"/>
    </location>
</feature>
<comment type="caution">
    <text evidence="11">The sequence shown here is derived from an EMBL/GenBank/DDBJ whole genome shotgun (WGS) entry which is preliminary data.</text>
</comment>
<evidence type="ECO:0000313" key="12">
    <source>
        <dbReference type="Proteomes" id="UP001138768"/>
    </source>
</evidence>
<accession>A0A9X0W5U2</accession>
<evidence type="ECO:0000256" key="6">
    <source>
        <dbReference type="ARBA" id="ARBA00023065"/>
    </source>
</evidence>
<protein>
    <submittedName>
        <fullName evidence="11">Cation transporter</fullName>
    </submittedName>
</protein>
<reference evidence="11 12" key="1">
    <citation type="journal article" date="2020" name="Microorganisms">
        <title>Osmotic Adaptation and Compatible Solute Biosynthesis of Phototrophic Bacteria as Revealed from Genome Analyses.</title>
        <authorList>
            <person name="Imhoff J.F."/>
            <person name="Rahn T."/>
            <person name="Kunzel S."/>
            <person name="Keller A."/>
            <person name="Neulinger S.C."/>
        </authorList>
    </citation>
    <scope>NUCLEOTIDE SEQUENCE [LARGE SCALE GENOMIC DNA]</scope>
    <source>
        <strain evidence="11 12">DSM 25653</strain>
    </source>
</reference>
<comment type="subcellular location">
    <subcellularLocation>
        <location evidence="1">Membrane</location>
        <topology evidence="1">Multi-pass membrane protein</topology>
    </subcellularLocation>
</comment>
<gene>
    <name evidence="11" type="ORF">CKO42_03485</name>
</gene>
<evidence type="ECO:0000256" key="3">
    <source>
        <dbReference type="ARBA" id="ARBA00022692"/>
    </source>
</evidence>
<dbReference type="GO" id="GO:0016020">
    <property type="term" value="C:membrane"/>
    <property type="evidence" value="ECO:0007669"/>
    <property type="project" value="UniProtKB-SubCell"/>
</dbReference>
<keyword evidence="3 9" id="KW-0812">Transmembrane</keyword>
<dbReference type="InterPro" id="IPR002524">
    <property type="entry name" value="Cation_efflux"/>
</dbReference>
<keyword evidence="2" id="KW-0813">Transport</keyword>
<dbReference type="EMBL" id="NRRY01000003">
    <property type="protein sequence ID" value="MBK1617528.1"/>
    <property type="molecule type" value="Genomic_DNA"/>
</dbReference>
<dbReference type="GO" id="GO:0006882">
    <property type="term" value="P:intracellular zinc ion homeostasis"/>
    <property type="evidence" value="ECO:0007669"/>
    <property type="project" value="InterPro"/>
</dbReference>
<name>A0A9X0W5U2_9GAMM</name>
<keyword evidence="5 9" id="KW-1133">Transmembrane helix</keyword>
<dbReference type="PANTHER" id="PTHR45755:SF4">
    <property type="entry name" value="ZINC TRANSPORTER 7"/>
    <property type="match status" value="1"/>
</dbReference>
<feature type="transmembrane region" description="Helical" evidence="9">
    <location>
        <begin position="231"/>
        <end position="248"/>
    </location>
</feature>
<feature type="compositionally biased region" description="Basic residues" evidence="8">
    <location>
        <begin position="158"/>
        <end position="170"/>
    </location>
</feature>
<evidence type="ECO:0000256" key="2">
    <source>
        <dbReference type="ARBA" id="ARBA00022448"/>
    </source>
</evidence>
<evidence type="ECO:0000256" key="7">
    <source>
        <dbReference type="ARBA" id="ARBA00023136"/>
    </source>
</evidence>
<dbReference type="NCBIfam" id="TIGR01297">
    <property type="entry name" value="CDF"/>
    <property type="match status" value="1"/>
</dbReference>
<dbReference type="InterPro" id="IPR027469">
    <property type="entry name" value="Cation_efflux_TMD_sf"/>
</dbReference>
<dbReference type="Proteomes" id="UP001138768">
    <property type="component" value="Unassembled WGS sequence"/>
</dbReference>